<dbReference type="GO" id="GO:0046872">
    <property type="term" value="F:metal ion binding"/>
    <property type="evidence" value="ECO:0007669"/>
    <property type="project" value="UniProtKB-KW"/>
</dbReference>
<comment type="catalytic activity">
    <reaction evidence="8">
        <text>3'-phosphoadenylyl sulfate + H2O = adenosine 5'-phosphosulfate + phosphate</text>
        <dbReference type="Rhea" id="RHEA:77639"/>
        <dbReference type="ChEBI" id="CHEBI:15377"/>
        <dbReference type="ChEBI" id="CHEBI:43474"/>
        <dbReference type="ChEBI" id="CHEBI:58243"/>
        <dbReference type="ChEBI" id="CHEBI:58339"/>
        <dbReference type="EC" id="3.1.3.7"/>
    </reaction>
    <physiologicalReaction direction="left-to-right" evidence="8">
        <dbReference type="Rhea" id="RHEA:77640"/>
    </physiologicalReaction>
</comment>
<dbReference type="FunFam" id="3.40.190.80:FF:000003">
    <property type="entry name" value="PAP-specific phosphatase HAL2-like"/>
    <property type="match status" value="1"/>
</dbReference>
<evidence type="ECO:0000256" key="3">
    <source>
        <dbReference type="ARBA" id="ARBA00012633"/>
    </source>
</evidence>
<dbReference type="Pfam" id="PF07727">
    <property type="entry name" value="RVT_2"/>
    <property type="match status" value="1"/>
</dbReference>
<name>A0A438DLX4_VITVI</name>
<dbReference type="Gene3D" id="3.40.190.80">
    <property type="match status" value="1"/>
</dbReference>
<evidence type="ECO:0000256" key="9">
    <source>
        <dbReference type="PIRSR" id="PIRSR600760-2"/>
    </source>
</evidence>
<evidence type="ECO:0000256" key="2">
    <source>
        <dbReference type="ARBA" id="ARBA00009759"/>
    </source>
</evidence>
<feature type="binding site" evidence="9">
    <location>
        <position position="892"/>
    </location>
    <ligand>
        <name>Mg(2+)</name>
        <dbReference type="ChEBI" id="CHEBI:18420"/>
        <label>1</label>
        <note>catalytic</note>
    </ligand>
</feature>
<evidence type="ECO:0000256" key="4">
    <source>
        <dbReference type="ARBA" id="ARBA00022723"/>
    </source>
</evidence>
<evidence type="ECO:0000313" key="12">
    <source>
        <dbReference type="Proteomes" id="UP000288805"/>
    </source>
</evidence>
<dbReference type="PROSITE" id="PS00630">
    <property type="entry name" value="IMP_2"/>
    <property type="match status" value="1"/>
</dbReference>
<evidence type="ECO:0000256" key="8">
    <source>
        <dbReference type="ARBA" id="ARBA00044484"/>
    </source>
</evidence>
<comment type="cofactor">
    <cofactor evidence="1 9">
        <name>Mg(2+)</name>
        <dbReference type="ChEBI" id="CHEBI:18420"/>
    </cofactor>
</comment>
<dbReference type="InterPro" id="IPR006239">
    <property type="entry name" value="DPNP"/>
</dbReference>
<dbReference type="InterPro" id="IPR013103">
    <property type="entry name" value="RVT_2"/>
</dbReference>
<dbReference type="EMBL" id="QGNW01001571">
    <property type="protein sequence ID" value="RVW36457.1"/>
    <property type="molecule type" value="Genomic_DNA"/>
</dbReference>
<evidence type="ECO:0000259" key="10">
    <source>
        <dbReference type="Pfam" id="PF07727"/>
    </source>
</evidence>
<keyword evidence="6 9" id="KW-0460">Magnesium</keyword>
<evidence type="ECO:0000256" key="1">
    <source>
        <dbReference type="ARBA" id="ARBA00001946"/>
    </source>
</evidence>
<dbReference type="PANTHER" id="PTHR43200:SF24">
    <property type="entry name" value="PAP-SPECIFIC PHOSPHATASE HAL2-LIKE"/>
    <property type="match status" value="1"/>
</dbReference>
<keyword evidence="4 9" id="KW-0479">Metal-binding</keyword>
<dbReference type="InterPro" id="IPR043502">
    <property type="entry name" value="DNA/RNA_pol_sf"/>
</dbReference>
<evidence type="ECO:0000256" key="7">
    <source>
        <dbReference type="ARBA" id="ARBA00044479"/>
    </source>
</evidence>
<dbReference type="Gene3D" id="3.30.540.10">
    <property type="entry name" value="Fructose-1,6-Bisphosphatase, subunit A, domain 1"/>
    <property type="match status" value="1"/>
</dbReference>
<dbReference type="Proteomes" id="UP000288805">
    <property type="component" value="Unassembled WGS sequence"/>
</dbReference>
<dbReference type="PROSITE" id="PS00629">
    <property type="entry name" value="IMP_1"/>
    <property type="match status" value="1"/>
</dbReference>
<dbReference type="GO" id="GO:0006790">
    <property type="term" value="P:sulfur compound metabolic process"/>
    <property type="evidence" value="ECO:0007669"/>
    <property type="project" value="InterPro"/>
</dbReference>
<dbReference type="GO" id="GO:0046854">
    <property type="term" value="P:phosphatidylinositol phosphate biosynthetic process"/>
    <property type="evidence" value="ECO:0007669"/>
    <property type="project" value="InterPro"/>
</dbReference>
<dbReference type="AlphaFoldDB" id="A0A438DLX4"/>
<dbReference type="GO" id="GO:0008441">
    <property type="term" value="F:3'(2'),5'-bisphosphate nucleotidase activity"/>
    <property type="evidence" value="ECO:0007669"/>
    <property type="project" value="UniProtKB-EC"/>
</dbReference>
<dbReference type="SUPFAM" id="SSF56672">
    <property type="entry name" value="DNA/RNA polymerases"/>
    <property type="match status" value="1"/>
</dbReference>
<gene>
    <name evidence="11" type="primary">AHL_1</name>
    <name evidence="11" type="ORF">CK203_074767</name>
</gene>
<feature type="domain" description="Reverse transcriptase Ty1/copia-type" evidence="10">
    <location>
        <begin position="174"/>
        <end position="417"/>
    </location>
</feature>
<feature type="binding site" evidence="9">
    <location>
        <position position="721"/>
    </location>
    <ligand>
        <name>Mg(2+)</name>
        <dbReference type="ChEBI" id="CHEBI:18420"/>
        <label>1</label>
        <note>catalytic</note>
    </ligand>
</feature>
<keyword evidence="5" id="KW-0378">Hydrolase</keyword>
<evidence type="ECO:0000313" key="11">
    <source>
        <dbReference type="EMBL" id="RVW36457.1"/>
    </source>
</evidence>
<dbReference type="InterPro" id="IPR020550">
    <property type="entry name" value="Inositol_monophosphatase_CS"/>
</dbReference>
<comment type="catalytic activity">
    <reaction evidence="7">
        <text>adenosine 3',5'-bisphosphate + H2O = AMP + phosphate</text>
        <dbReference type="Rhea" id="RHEA:10040"/>
        <dbReference type="ChEBI" id="CHEBI:15377"/>
        <dbReference type="ChEBI" id="CHEBI:43474"/>
        <dbReference type="ChEBI" id="CHEBI:58343"/>
        <dbReference type="ChEBI" id="CHEBI:456215"/>
        <dbReference type="EC" id="3.1.3.7"/>
    </reaction>
    <physiologicalReaction direction="left-to-right" evidence="7">
        <dbReference type="Rhea" id="RHEA:10041"/>
    </physiologicalReaction>
</comment>
<dbReference type="Pfam" id="PF00459">
    <property type="entry name" value="Inositol_P"/>
    <property type="match status" value="1"/>
</dbReference>
<dbReference type="InterPro" id="IPR051090">
    <property type="entry name" value="Inositol_monoP_superfamily"/>
</dbReference>
<accession>A0A438DLX4</accession>
<reference evidence="11 12" key="1">
    <citation type="journal article" date="2018" name="PLoS Genet.">
        <title>Population sequencing reveals clonal diversity and ancestral inbreeding in the grapevine cultivar Chardonnay.</title>
        <authorList>
            <person name="Roach M.J."/>
            <person name="Johnson D.L."/>
            <person name="Bohlmann J."/>
            <person name="van Vuuren H.J."/>
            <person name="Jones S.J."/>
            <person name="Pretorius I.S."/>
            <person name="Schmidt S.A."/>
            <person name="Borneman A.R."/>
        </authorList>
    </citation>
    <scope>NUCLEOTIDE SEQUENCE [LARGE SCALE GENOMIC DNA]</scope>
    <source>
        <strain evidence="12">cv. Chardonnay</strain>
        <tissue evidence="11">Leaf</tissue>
    </source>
</reference>
<dbReference type="PANTHER" id="PTHR43200">
    <property type="entry name" value="PHOSPHATASE"/>
    <property type="match status" value="1"/>
</dbReference>
<feature type="binding site" evidence="9">
    <location>
        <position position="651"/>
    </location>
    <ligand>
        <name>Mg(2+)</name>
        <dbReference type="ChEBI" id="CHEBI:18420"/>
        <label>1</label>
        <note>catalytic</note>
    </ligand>
</feature>
<dbReference type="CDD" id="cd09272">
    <property type="entry name" value="RNase_HI_RT_Ty1"/>
    <property type="match status" value="1"/>
</dbReference>
<comment type="similarity">
    <text evidence="2">Belongs to the inositol monophosphatase superfamily.</text>
</comment>
<evidence type="ECO:0000256" key="6">
    <source>
        <dbReference type="ARBA" id="ARBA00022842"/>
    </source>
</evidence>
<dbReference type="EC" id="3.1.3.7" evidence="3"/>
<evidence type="ECO:0000256" key="5">
    <source>
        <dbReference type="ARBA" id="ARBA00022801"/>
    </source>
</evidence>
<feature type="binding site" evidence="9">
    <location>
        <position position="718"/>
    </location>
    <ligand>
        <name>Mg(2+)</name>
        <dbReference type="ChEBI" id="CHEBI:18420"/>
        <label>1</label>
        <note>catalytic</note>
    </ligand>
</feature>
<dbReference type="InterPro" id="IPR000760">
    <property type="entry name" value="Inositol_monophosphatase-like"/>
</dbReference>
<dbReference type="NCBIfam" id="TIGR01330">
    <property type="entry name" value="bisphos_HAL2"/>
    <property type="match status" value="1"/>
</dbReference>
<organism evidence="11 12">
    <name type="scientific">Vitis vinifera</name>
    <name type="common">Grape</name>
    <dbReference type="NCBI Taxonomy" id="29760"/>
    <lineage>
        <taxon>Eukaryota</taxon>
        <taxon>Viridiplantae</taxon>
        <taxon>Streptophyta</taxon>
        <taxon>Embryophyta</taxon>
        <taxon>Tracheophyta</taxon>
        <taxon>Spermatophyta</taxon>
        <taxon>Magnoliopsida</taxon>
        <taxon>eudicotyledons</taxon>
        <taxon>Gunneridae</taxon>
        <taxon>Pentapetalae</taxon>
        <taxon>rosids</taxon>
        <taxon>Vitales</taxon>
        <taxon>Vitaceae</taxon>
        <taxon>Viteae</taxon>
        <taxon>Vitis</taxon>
    </lineage>
</organism>
<protein>
    <recommendedName>
        <fullName evidence="3">3'(2'),5'-bisphosphate nucleotidase</fullName>
        <ecNumber evidence="3">3.1.3.7</ecNumber>
    </recommendedName>
</protein>
<dbReference type="InterPro" id="IPR020583">
    <property type="entry name" value="Inositol_monoP_metal-BS"/>
</dbReference>
<sequence length="955" mass="105805">MVSELSSVKVWSSTSKLQYALADITVADKLSAKAMKCLFLGYSRLQKVLPLPIVSPTDVVPPRSLQVYHRRPCVAAPLPFAEAPVDSLPTLSASPAPALPSPDDLPIAIRKGTRSTRNPHPIYNFLSYHRLSSPYSAFVSAISSVSLPKSTHEALSHPGWRQAMVDEMAALHSNGTWDLVVLPSGKSTVGCRWVYAVKVGPDGQVDRLKARLVAKGYTQVYGSDYDDTFSPVAKIAFVRLLFSMAAMCSWPLYQLDIKNVFLHGDLVEEVYMEQPPGFVAQGESGLVCRLRRSLYGLKQSPRAWFDRFSFVVQEFGMLRSTADHSVFYHHNSLGQCIYLVVYVDDIVITGSDQDGIQKLKQHLFTHFQTKDLGKLKYFLGIEIAQSSSGVVLSQRKYALDILEETGMLDCKPVDTPMDPNVKLVPGQGEPLGDPGRYRRLIGKLNYLTITRPDISFPVSVVSQFLQSPCDSHWDAVIRILRYIKSTPGQDRRSTSGYCVFIGGNLISWKSKKQDVVARSSAEAEYRAMALATCELIWLRHLLQELRFGKDEQMKLICDNQAALHIASNPVFHERTKHIEVDCHFIREKIASGCVATSFVNSNDQLADIFTKSLRSPRIKYICNKLDWSVQATVSWILAEVFGSQNVSIVAEEEIQTLSKPDSADLLEAVVNTVNECLSEAPKFGLKCPDKALRTSQVLDAISRCNSTGGPKGRHWILDPVDGTLGFVRGDQYAVALALIEDGKVVIGVLGCPNYPMNKEWLNYHNKFYQAMSKQSPPASDSWEKGCVMYARRGSGEAWMQPMVLGDQKLEWPNSARLIKVSSIDNPAMATFCEPVEKANSNHSFTKGLVHSVGLRKQPLRVYSMVKYAAIARGDAEIFMKFARAGYREKIWDHAAGVLIVEEAGGVVTDAGGRPLDFSRGIYLEGLDRGIIVCSGAALHEKIIGAVYASWDSSNL</sequence>
<proteinExistence type="inferred from homology"/>
<dbReference type="CDD" id="cd01517">
    <property type="entry name" value="PAP_phosphatase"/>
    <property type="match status" value="1"/>
</dbReference>
<comment type="caution">
    <text evidence="11">The sequence shown here is derived from an EMBL/GenBank/DDBJ whole genome shotgun (WGS) entry which is preliminary data.</text>
</comment>
<dbReference type="SUPFAM" id="SSF56655">
    <property type="entry name" value="Carbohydrate phosphatase"/>
    <property type="match status" value="1"/>
</dbReference>